<feature type="transmembrane region" description="Helical" evidence="8">
    <location>
        <begin position="164"/>
        <end position="181"/>
    </location>
</feature>
<feature type="compositionally biased region" description="Polar residues" evidence="7">
    <location>
        <begin position="16"/>
        <end position="31"/>
    </location>
</feature>
<dbReference type="InterPro" id="IPR002668">
    <property type="entry name" value="CNT_N_dom"/>
</dbReference>
<feature type="domain" description="Concentrative nucleoside transporter C-terminal" evidence="10">
    <location>
        <begin position="353"/>
        <end position="563"/>
    </location>
</feature>
<evidence type="ECO:0000259" key="11">
    <source>
        <dbReference type="Pfam" id="PF07670"/>
    </source>
</evidence>
<dbReference type="GO" id="GO:0015293">
    <property type="term" value="F:symporter activity"/>
    <property type="evidence" value="ECO:0007669"/>
    <property type="project" value="TreeGrafter"/>
</dbReference>
<evidence type="ECO:0000256" key="6">
    <source>
        <dbReference type="ARBA" id="ARBA00023136"/>
    </source>
</evidence>
<accession>A0A0C3CN08</accession>
<feature type="transmembrane region" description="Helical" evidence="8">
    <location>
        <begin position="405"/>
        <end position="426"/>
    </location>
</feature>
<evidence type="ECO:0000256" key="2">
    <source>
        <dbReference type="ARBA" id="ARBA00009033"/>
    </source>
</evidence>
<dbReference type="OrthoDB" id="6075923at2759"/>
<name>A0A0C3CN08_HEBCY</name>
<keyword evidence="5 8" id="KW-1133">Transmembrane helix</keyword>
<evidence type="ECO:0000313" key="12">
    <source>
        <dbReference type="EMBL" id="KIM45131.1"/>
    </source>
</evidence>
<feature type="transmembrane region" description="Helical" evidence="8">
    <location>
        <begin position="544"/>
        <end position="565"/>
    </location>
</feature>
<feature type="domain" description="Nucleoside transporter/FeoB GTPase Gate" evidence="11">
    <location>
        <begin position="250"/>
        <end position="346"/>
    </location>
</feature>
<evidence type="ECO:0000259" key="10">
    <source>
        <dbReference type="Pfam" id="PF07662"/>
    </source>
</evidence>
<evidence type="ECO:0000256" key="1">
    <source>
        <dbReference type="ARBA" id="ARBA00004651"/>
    </source>
</evidence>
<evidence type="ECO:0008006" key="14">
    <source>
        <dbReference type="Google" id="ProtNLM"/>
    </source>
</evidence>
<evidence type="ECO:0000256" key="8">
    <source>
        <dbReference type="SAM" id="Phobius"/>
    </source>
</evidence>
<reference evidence="13" key="2">
    <citation type="submission" date="2015-01" db="EMBL/GenBank/DDBJ databases">
        <title>Evolutionary Origins and Diversification of the Mycorrhizal Mutualists.</title>
        <authorList>
            <consortium name="DOE Joint Genome Institute"/>
            <consortium name="Mycorrhizal Genomics Consortium"/>
            <person name="Kohler A."/>
            <person name="Kuo A."/>
            <person name="Nagy L.G."/>
            <person name="Floudas D."/>
            <person name="Copeland A."/>
            <person name="Barry K.W."/>
            <person name="Cichocki N."/>
            <person name="Veneault-Fourrey C."/>
            <person name="LaButti K."/>
            <person name="Lindquist E.A."/>
            <person name="Lipzen A."/>
            <person name="Lundell T."/>
            <person name="Morin E."/>
            <person name="Murat C."/>
            <person name="Riley R."/>
            <person name="Ohm R."/>
            <person name="Sun H."/>
            <person name="Tunlid A."/>
            <person name="Henrissat B."/>
            <person name="Grigoriev I.V."/>
            <person name="Hibbett D.S."/>
            <person name="Martin F."/>
        </authorList>
    </citation>
    <scope>NUCLEOTIDE SEQUENCE [LARGE SCALE GENOMIC DNA]</scope>
    <source>
        <strain evidence="13">h7</strain>
    </source>
</reference>
<dbReference type="InterPro" id="IPR008276">
    <property type="entry name" value="C_nuclsd_transpt"/>
</dbReference>
<gene>
    <name evidence="12" type="ORF">M413DRAFT_441804</name>
</gene>
<feature type="transmembrane region" description="Helical" evidence="8">
    <location>
        <begin position="59"/>
        <end position="78"/>
    </location>
</feature>
<reference evidence="12 13" key="1">
    <citation type="submission" date="2014-04" db="EMBL/GenBank/DDBJ databases">
        <authorList>
            <consortium name="DOE Joint Genome Institute"/>
            <person name="Kuo A."/>
            <person name="Gay G."/>
            <person name="Dore J."/>
            <person name="Kohler A."/>
            <person name="Nagy L.G."/>
            <person name="Floudas D."/>
            <person name="Copeland A."/>
            <person name="Barry K.W."/>
            <person name="Cichocki N."/>
            <person name="Veneault-Fourrey C."/>
            <person name="LaButti K."/>
            <person name="Lindquist E.A."/>
            <person name="Lipzen A."/>
            <person name="Lundell T."/>
            <person name="Morin E."/>
            <person name="Murat C."/>
            <person name="Sun H."/>
            <person name="Tunlid A."/>
            <person name="Henrissat B."/>
            <person name="Grigoriev I.V."/>
            <person name="Hibbett D.S."/>
            <person name="Martin F."/>
            <person name="Nordberg H.P."/>
            <person name="Cantor M.N."/>
            <person name="Hua S.X."/>
        </authorList>
    </citation>
    <scope>NUCLEOTIDE SEQUENCE [LARGE SCALE GENOMIC DNA]</scope>
    <source>
        <strain evidence="13">h7</strain>
    </source>
</reference>
<dbReference type="EMBL" id="KN831772">
    <property type="protein sequence ID" value="KIM45131.1"/>
    <property type="molecule type" value="Genomic_DNA"/>
</dbReference>
<protein>
    <recommendedName>
        <fullName evidence="14">Sodium/nucleoside cotransporter</fullName>
    </recommendedName>
</protein>
<evidence type="ECO:0000259" key="9">
    <source>
        <dbReference type="Pfam" id="PF01773"/>
    </source>
</evidence>
<dbReference type="Proteomes" id="UP000053424">
    <property type="component" value="Unassembled WGS sequence"/>
</dbReference>
<evidence type="ECO:0000313" key="13">
    <source>
        <dbReference type="Proteomes" id="UP000053424"/>
    </source>
</evidence>
<keyword evidence="13" id="KW-1185">Reference proteome</keyword>
<organism evidence="12 13">
    <name type="scientific">Hebeloma cylindrosporum</name>
    <dbReference type="NCBI Taxonomy" id="76867"/>
    <lineage>
        <taxon>Eukaryota</taxon>
        <taxon>Fungi</taxon>
        <taxon>Dikarya</taxon>
        <taxon>Basidiomycota</taxon>
        <taxon>Agaricomycotina</taxon>
        <taxon>Agaricomycetes</taxon>
        <taxon>Agaricomycetidae</taxon>
        <taxon>Agaricales</taxon>
        <taxon>Agaricineae</taxon>
        <taxon>Hymenogastraceae</taxon>
        <taxon>Hebeloma</taxon>
    </lineage>
</organism>
<dbReference type="InterPro" id="IPR011657">
    <property type="entry name" value="CNT_C_dom"/>
</dbReference>
<feature type="domain" description="Concentrative nucleoside transporter N-terminal" evidence="9">
    <location>
        <begin position="168"/>
        <end position="239"/>
    </location>
</feature>
<dbReference type="PANTHER" id="PTHR10590:SF4">
    <property type="entry name" value="SOLUTE CARRIER FAMILY 28 MEMBER 3"/>
    <property type="match status" value="1"/>
</dbReference>
<dbReference type="InterPro" id="IPR011642">
    <property type="entry name" value="Gate_dom"/>
</dbReference>
<dbReference type="GO" id="GO:0005337">
    <property type="term" value="F:nucleoside transmembrane transporter activity"/>
    <property type="evidence" value="ECO:0007669"/>
    <property type="project" value="InterPro"/>
</dbReference>
<proteinExistence type="inferred from homology"/>
<dbReference type="HOGENOM" id="CLU_016813_1_1_1"/>
<evidence type="ECO:0000256" key="7">
    <source>
        <dbReference type="SAM" id="MobiDB-lite"/>
    </source>
</evidence>
<keyword evidence="6 8" id="KW-0472">Membrane</keyword>
<feature type="region of interest" description="Disordered" evidence="7">
    <location>
        <begin position="1"/>
        <end position="33"/>
    </location>
</feature>
<dbReference type="PANTHER" id="PTHR10590">
    <property type="entry name" value="SODIUM/NUCLEOSIDE COTRANSPORTER"/>
    <property type="match status" value="1"/>
</dbReference>
<comment type="subcellular location">
    <subcellularLocation>
        <location evidence="1">Cell membrane</location>
        <topology evidence="1">Multi-pass membrane protein</topology>
    </subcellularLocation>
</comment>
<dbReference type="Pfam" id="PF07662">
    <property type="entry name" value="Nucleos_tra2_C"/>
    <property type="match status" value="1"/>
</dbReference>
<dbReference type="GO" id="GO:0005886">
    <property type="term" value="C:plasma membrane"/>
    <property type="evidence" value="ECO:0007669"/>
    <property type="project" value="UniProtKB-SubCell"/>
</dbReference>
<keyword evidence="3" id="KW-1003">Cell membrane</keyword>
<feature type="transmembrane region" description="Helical" evidence="8">
    <location>
        <begin position="508"/>
        <end position="532"/>
    </location>
</feature>
<dbReference type="STRING" id="686832.A0A0C3CN08"/>
<feature type="transmembrane region" description="Helical" evidence="8">
    <location>
        <begin position="187"/>
        <end position="207"/>
    </location>
</feature>
<comment type="similarity">
    <text evidence="2">Belongs to the concentrative nucleoside transporter (CNT) (TC 2.A.41) family.</text>
</comment>
<keyword evidence="4 8" id="KW-0812">Transmembrane</keyword>
<evidence type="ECO:0000256" key="4">
    <source>
        <dbReference type="ARBA" id="ARBA00022692"/>
    </source>
</evidence>
<evidence type="ECO:0000256" key="5">
    <source>
        <dbReference type="ARBA" id="ARBA00022989"/>
    </source>
</evidence>
<feature type="transmembrane region" description="Helical" evidence="8">
    <location>
        <begin position="433"/>
        <end position="455"/>
    </location>
</feature>
<feature type="transmembrane region" description="Helical" evidence="8">
    <location>
        <begin position="247"/>
        <end position="267"/>
    </location>
</feature>
<sequence>MASVQGEAPLVRERSTNSFKKTTSRSSSNSVTKEKVVNVVQKNDDEDTAPGSFDKFRPYVLIGLALLILGWWISATVLQATRHRWIVQTLFSWSLILIIVFRFIPNSVVTRPVSAVWEPLIQEPWYKLPYRTRLAVGWLCLLGIVFGSAFGFKLQEGTTFGDRAISVLGLFVFQFGFWSTSRNRSRVPWPTVIVGLFLQQVIALFVLKTGAGFSIFKWIATLAGDFLNEGLAGAQFFFDAETIGKHWFFVNTLASIIFFVAFIQMMYYLGVMQWVIKNFAWFFFKLMNVSGAEAVVAAASPWIGQGESACLVRPYVDLMTESELHLTMTSGFSTIAGSVLAAYINLGVPAANLVTSSVMSIPASMAISKMRVPETEEPVTRGHVAIDRGLEDSPANALHAFSQGAVFGLIVAGQILTNVLTVLSLVAMINGLLTWIGLGFGIHHLTLQLVLRYLFYPVTFFLGVPRAEILPVSEFFATKLVANEFAAYLDLQTLKAGPNPLSPRAYTITSYGLCGFANLGSLGIQIGVLGALAPSRSKMIARIALSAMICGFLSTLQTAGIVGMLV</sequence>
<dbReference type="AlphaFoldDB" id="A0A0C3CN08"/>
<evidence type="ECO:0000256" key="3">
    <source>
        <dbReference type="ARBA" id="ARBA00022475"/>
    </source>
</evidence>
<feature type="transmembrane region" description="Helical" evidence="8">
    <location>
        <begin position="85"/>
        <end position="104"/>
    </location>
</feature>
<dbReference type="Pfam" id="PF07670">
    <property type="entry name" value="Gate"/>
    <property type="match status" value="1"/>
</dbReference>
<dbReference type="Pfam" id="PF01773">
    <property type="entry name" value="Nucleos_tra2_N"/>
    <property type="match status" value="1"/>
</dbReference>
<feature type="transmembrane region" description="Helical" evidence="8">
    <location>
        <begin position="134"/>
        <end position="152"/>
    </location>
</feature>